<dbReference type="SMART" id="SM00450">
    <property type="entry name" value="RHOD"/>
    <property type="match status" value="1"/>
</dbReference>
<dbReference type="Proteomes" id="UP000318681">
    <property type="component" value="Unassembled WGS sequence"/>
</dbReference>
<dbReference type="Gene3D" id="3.40.250.10">
    <property type="entry name" value="Rhodanese-like domain"/>
    <property type="match status" value="1"/>
</dbReference>
<dbReference type="CDD" id="cd01518">
    <property type="entry name" value="RHOD_YceA"/>
    <property type="match status" value="1"/>
</dbReference>
<dbReference type="InterPro" id="IPR001763">
    <property type="entry name" value="Rhodanese-like_dom"/>
</dbReference>
<dbReference type="Pfam" id="PF00581">
    <property type="entry name" value="Rhodanese"/>
    <property type="match status" value="1"/>
</dbReference>
<keyword evidence="1" id="KW-0819">tRNA processing</keyword>
<evidence type="ECO:0000313" key="4">
    <source>
        <dbReference type="EMBL" id="TVV70571.1"/>
    </source>
</evidence>
<evidence type="ECO:0000256" key="2">
    <source>
        <dbReference type="SAM" id="MobiDB-lite"/>
    </source>
</evidence>
<comment type="similarity">
    <text evidence="1">Belongs to the TrhO family.</text>
</comment>
<evidence type="ECO:0000256" key="1">
    <source>
        <dbReference type="HAMAP-Rule" id="MF_00469"/>
    </source>
</evidence>
<comment type="caution">
    <text evidence="4">The sequence shown here is derived from an EMBL/GenBank/DDBJ whole genome shotgun (WGS) entry which is preliminary data.</text>
</comment>
<gene>
    <name evidence="1" type="primary">trhO</name>
    <name evidence="4" type="ORF">FOY91_18830</name>
</gene>
<keyword evidence="5" id="KW-1185">Reference proteome</keyword>
<dbReference type="PROSITE" id="PS50206">
    <property type="entry name" value="RHODANESE_3"/>
    <property type="match status" value="1"/>
</dbReference>
<dbReference type="RefSeq" id="WP_145155214.1">
    <property type="nucleotide sequence ID" value="NZ_VNIM01000118.1"/>
</dbReference>
<dbReference type="Gene3D" id="3.30.70.100">
    <property type="match status" value="1"/>
</dbReference>
<dbReference type="HAMAP" id="MF_00469">
    <property type="entry name" value="TrhO"/>
    <property type="match status" value="1"/>
</dbReference>
<dbReference type="GO" id="GO:0016705">
    <property type="term" value="F:oxidoreductase activity, acting on paired donors, with incorporation or reduction of molecular oxygen"/>
    <property type="evidence" value="ECO:0007669"/>
    <property type="project" value="UniProtKB-UniRule"/>
</dbReference>
<protein>
    <recommendedName>
        <fullName evidence="1">tRNA uridine(34) hydroxylase</fullName>
        <ecNumber evidence="1">1.14.-.-</ecNumber>
    </recommendedName>
    <alternativeName>
        <fullName evidence="1">tRNA hydroxylation protein O</fullName>
    </alternativeName>
</protein>
<sequence>MTDDLPIRVVALYRFTPFEEVQAIRTALAQVCCVRGVKGTLLLAREGINGTVAGTPEAIEAVLAHIRALPGCADIAVKEAAAPAMPFHRMKVRVKREIVTMGRPDVDPLADAGHYVCPADWNALIDRPDTIVIDTRNDYEVAVGSFAGAIDPRTASFRDFPAWFAAHRETLLAGERPPRIAMFCTGGIRCEKATAFLKGEGLDEVYHLEGGILAYLEQVPPAESRWQGECFVFDERVTVTHDLSPGSHMLCRACRRPVGPVQQASALYEEGVSCPACHATRSEAQRRGYAERHRQTRLAEARGTVHVGATLPPREARDGDAPGGDG</sequence>
<dbReference type="EC" id="1.14.-.-" evidence="1"/>
<dbReference type="SUPFAM" id="SSF52821">
    <property type="entry name" value="Rhodanese/Cell cycle control phosphatase"/>
    <property type="match status" value="1"/>
</dbReference>
<dbReference type="EMBL" id="VNIM01000118">
    <property type="protein sequence ID" value="TVV70571.1"/>
    <property type="molecule type" value="Genomic_DNA"/>
</dbReference>
<name>A0A558QTV2_9SPHN</name>
<feature type="domain" description="Rhodanese" evidence="3">
    <location>
        <begin position="126"/>
        <end position="224"/>
    </location>
</feature>
<dbReference type="Pfam" id="PF17773">
    <property type="entry name" value="UPF0176_N"/>
    <property type="match status" value="1"/>
</dbReference>
<accession>A0A558QTV2</accession>
<evidence type="ECO:0000313" key="5">
    <source>
        <dbReference type="Proteomes" id="UP000318681"/>
    </source>
</evidence>
<dbReference type="PANTHER" id="PTHR43268">
    <property type="entry name" value="THIOSULFATE SULFURTRANSFERASE/RHODANESE-LIKE DOMAIN-CONTAINING PROTEIN 2"/>
    <property type="match status" value="1"/>
</dbReference>
<comment type="function">
    <text evidence="1">Catalyzes oxygen-dependent 5-hydroxyuridine (ho5U) modification at position 34 in tRNAs.</text>
</comment>
<dbReference type="OrthoDB" id="9778326at2"/>
<dbReference type="NCBIfam" id="NF001136">
    <property type="entry name" value="PRK00142.1-4"/>
    <property type="match status" value="1"/>
</dbReference>
<comment type="catalytic activity">
    <reaction evidence="1">
        <text>uridine(34) in tRNA + AH2 + O2 = 5-hydroxyuridine(34) in tRNA + A + H2O</text>
        <dbReference type="Rhea" id="RHEA:64224"/>
        <dbReference type="Rhea" id="RHEA-COMP:11727"/>
        <dbReference type="Rhea" id="RHEA-COMP:13381"/>
        <dbReference type="ChEBI" id="CHEBI:13193"/>
        <dbReference type="ChEBI" id="CHEBI:15377"/>
        <dbReference type="ChEBI" id="CHEBI:15379"/>
        <dbReference type="ChEBI" id="CHEBI:17499"/>
        <dbReference type="ChEBI" id="CHEBI:65315"/>
        <dbReference type="ChEBI" id="CHEBI:136877"/>
    </reaction>
</comment>
<keyword evidence="1" id="KW-0560">Oxidoreductase</keyword>
<dbReference type="InterPro" id="IPR040503">
    <property type="entry name" value="TRHO_N"/>
</dbReference>
<proteinExistence type="inferred from homology"/>
<reference evidence="4 5" key="1">
    <citation type="submission" date="2019-07" db="EMBL/GenBank/DDBJ databases">
        <title>Sphingomonas solaris sp. nov., isolated from a solar panel from Boston, Massachusetts.</title>
        <authorList>
            <person name="Tanner K."/>
            <person name="Pascual J."/>
            <person name="Mancuso C."/>
            <person name="Pereto J."/>
            <person name="Khalil A."/>
            <person name="Vilanova C."/>
        </authorList>
    </citation>
    <scope>NUCLEOTIDE SEQUENCE [LARGE SCALE GENOMIC DNA]</scope>
    <source>
        <strain evidence="4 5">R4DWN</strain>
    </source>
</reference>
<keyword evidence="4" id="KW-0808">Transferase</keyword>
<dbReference type="GO" id="GO:0016740">
    <property type="term" value="F:transferase activity"/>
    <property type="evidence" value="ECO:0007669"/>
    <property type="project" value="UniProtKB-KW"/>
</dbReference>
<dbReference type="AlphaFoldDB" id="A0A558QTV2"/>
<organism evidence="4 5">
    <name type="scientific">Alterirhizorhabdus solaris</name>
    <dbReference type="NCBI Taxonomy" id="2529389"/>
    <lineage>
        <taxon>Bacteria</taxon>
        <taxon>Pseudomonadati</taxon>
        <taxon>Pseudomonadota</taxon>
        <taxon>Alphaproteobacteria</taxon>
        <taxon>Sphingomonadales</taxon>
        <taxon>Rhizorhabdaceae</taxon>
        <taxon>Alterirhizorhabdus</taxon>
    </lineage>
</organism>
<feature type="region of interest" description="Disordered" evidence="2">
    <location>
        <begin position="305"/>
        <end position="326"/>
    </location>
</feature>
<dbReference type="GO" id="GO:0006400">
    <property type="term" value="P:tRNA modification"/>
    <property type="evidence" value="ECO:0007669"/>
    <property type="project" value="UniProtKB-UniRule"/>
</dbReference>
<dbReference type="PANTHER" id="PTHR43268:SF3">
    <property type="entry name" value="RHODANESE-LIKE DOMAIN-CONTAINING PROTEIN 7-RELATED"/>
    <property type="match status" value="1"/>
</dbReference>
<dbReference type="InterPro" id="IPR036873">
    <property type="entry name" value="Rhodanese-like_dom_sf"/>
</dbReference>
<dbReference type="InterPro" id="IPR020936">
    <property type="entry name" value="TrhO"/>
</dbReference>
<evidence type="ECO:0000259" key="3">
    <source>
        <dbReference type="PROSITE" id="PS50206"/>
    </source>
</evidence>